<proteinExistence type="predicted"/>
<dbReference type="EMBL" id="SJPG01000001">
    <property type="protein sequence ID" value="TWT63160.1"/>
    <property type="molecule type" value="Genomic_DNA"/>
</dbReference>
<dbReference type="Proteomes" id="UP000316095">
    <property type="component" value="Unassembled WGS sequence"/>
</dbReference>
<organism evidence="1 2">
    <name type="scientific">Rubinisphaera italica</name>
    <dbReference type="NCBI Taxonomy" id="2527969"/>
    <lineage>
        <taxon>Bacteria</taxon>
        <taxon>Pseudomonadati</taxon>
        <taxon>Planctomycetota</taxon>
        <taxon>Planctomycetia</taxon>
        <taxon>Planctomycetales</taxon>
        <taxon>Planctomycetaceae</taxon>
        <taxon>Rubinisphaera</taxon>
    </lineage>
</organism>
<dbReference type="RefSeq" id="WP_146504938.1">
    <property type="nucleotide sequence ID" value="NZ_SJPG01000001.1"/>
</dbReference>
<keyword evidence="2" id="KW-1185">Reference proteome</keyword>
<accession>A0A5C5XJL4</accession>
<sequence length="87" mass="9778">MFYETAEEKAQEEKVQLECDHAIQRLQMSDRGLATLQLLRQGVDEAGLMSLDHFNQVAVIDLLMHLFGPNCGTALDALREVTTRSES</sequence>
<reference evidence="1 2" key="1">
    <citation type="submission" date="2019-02" db="EMBL/GenBank/DDBJ databases">
        <title>Deep-cultivation of Planctomycetes and their phenomic and genomic characterization uncovers novel biology.</title>
        <authorList>
            <person name="Wiegand S."/>
            <person name="Jogler M."/>
            <person name="Boedeker C."/>
            <person name="Pinto D."/>
            <person name="Vollmers J."/>
            <person name="Rivas-Marin E."/>
            <person name="Kohn T."/>
            <person name="Peeters S.H."/>
            <person name="Heuer A."/>
            <person name="Rast P."/>
            <person name="Oberbeckmann S."/>
            <person name="Bunk B."/>
            <person name="Jeske O."/>
            <person name="Meyerdierks A."/>
            <person name="Storesund J.E."/>
            <person name="Kallscheuer N."/>
            <person name="Luecker S."/>
            <person name="Lage O.M."/>
            <person name="Pohl T."/>
            <person name="Merkel B.J."/>
            <person name="Hornburger P."/>
            <person name="Mueller R.-W."/>
            <person name="Bruemmer F."/>
            <person name="Labrenz M."/>
            <person name="Spormann A.M."/>
            <person name="Op Den Camp H."/>
            <person name="Overmann J."/>
            <person name="Amann R."/>
            <person name="Jetten M.S.M."/>
            <person name="Mascher T."/>
            <person name="Medema M.H."/>
            <person name="Devos D.P."/>
            <person name="Kaster A.-K."/>
            <person name="Ovreas L."/>
            <person name="Rohde M."/>
            <person name="Galperin M.Y."/>
            <person name="Jogler C."/>
        </authorList>
    </citation>
    <scope>NUCLEOTIDE SEQUENCE [LARGE SCALE GENOMIC DNA]</scope>
    <source>
        <strain evidence="1 2">Pan54</strain>
    </source>
</reference>
<evidence type="ECO:0000313" key="1">
    <source>
        <dbReference type="EMBL" id="TWT63160.1"/>
    </source>
</evidence>
<name>A0A5C5XJL4_9PLAN</name>
<evidence type="ECO:0000313" key="2">
    <source>
        <dbReference type="Proteomes" id="UP000316095"/>
    </source>
</evidence>
<comment type="caution">
    <text evidence="1">The sequence shown here is derived from an EMBL/GenBank/DDBJ whole genome shotgun (WGS) entry which is preliminary data.</text>
</comment>
<protein>
    <submittedName>
        <fullName evidence="1">Uncharacterized protein</fullName>
    </submittedName>
</protein>
<dbReference type="AlphaFoldDB" id="A0A5C5XJL4"/>
<gene>
    <name evidence="1" type="ORF">Pan54_39130</name>
</gene>